<dbReference type="GO" id="GO:0008270">
    <property type="term" value="F:zinc ion binding"/>
    <property type="evidence" value="ECO:0007669"/>
    <property type="project" value="UniProtKB-KW"/>
</dbReference>
<comment type="caution">
    <text evidence="13">The sequence shown here is derived from an EMBL/GenBank/DDBJ whole genome shotgun (WGS) entry which is preliminary data.</text>
</comment>
<evidence type="ECO:0000256" key="1">
    <source>
        <dbReference type="ARBA" id="ARBA00001946"/>
    </source>
</evidence>
<feature type="compositionally biased region" description="Polar residues" evidence="11">
    <location>
        <begin position="733"/>
        <end position="748"/>
    </location>
</feature>
<feature type="zinc finger region" description="C3H1-type" evidence="10">
    <location>
        <begin position="282"/>
        <end position="307"/>
    </location>
</feature>
<feature type="region of interest" description="Disordered" evidence="11">
    <location>
        <begin position="383"/>
        <end position="411"/>
    </location>
</feature>
<dbReference type="GO" id="GO:0036464">
    <property type="term" value="C:cytoplasmic ribonucleoprotein granule"/>
    <property type="evidence" value="ECO:0007669"/>
    <property type="project" value="TreeGrafter"/>
</dbReference>
<keyword evidence="4 10" id="KW-0479">Metal-binding</keyword>
<feature type="region of interest" description="Disordered" evidence="11">
    <location>
        <begin position="481"/>
        <end position="507"/>
    </location>
</feature>
<feature type="domain" description="C3H1-type" evidence="12">
    <location>
        <begin position="282"/>
        <end position="307"/>
    </location>
</feature>
<dbReference type="GO" id="GO:0004521">
    <property type="term" value="F:RNA endonuclease activity"/>
    <property type="evidence" value="ECO:0007669"/>
    <property type="project" value="TreeGrafter"/>
</dbReference>
<evidence type="ECO:0000256" key="8">
    <source>
        <dbReference type="ARBA" id="ARBA00022833"/>
    </source>
</evidence>
<dbReference type="GO" id="GO:0003729">
    <property type="term" value="F:mRNA binding"/>
    <property type="evidence" value="ECO:0007669"/>
    <property type="project" value="TreeGrafter"/>
</dbReference>
<dbReference type="Pfam" id="PF11977">
    <property type="entry name" value="RNase_Zc3h12a"/>
    <property type="match status" value="1"/>
</dbReference>
<keyword evidence="6 10" id="KW-0863">Zinc-finger</keyword>
<evidence type="ECO:0000256" key="6">
    <source>
        <dbReference type="ARBA" id="ARBA00022771"/>
    </source>
</evidence>
<dbReference type="PANTHER" id="PTHR12876">
    <property type="entry name" value="N4BP1-RELATED"/>
    <property type="match status" value="1"/>
</dbReference>
<evidence type="ECO:0000259" key="12">
    <source>
        <dbReference type="PROSITE" id="PS50103"/>
    </source>
</evidence>
<name>A0AAW0W4Y1_CHEQU</name>
<dbReference type="EMBL" id="JARKIK010000085">
    <property type="protein sequence ID" value="KAK8724578.1"/>
    <property type="molecule type" value="Genomic_DNA"/>
</dbReference>
<dbReference type="InterPro" id="IPR000571">
    <property type="entry name" value="Znf_CCCH"/>
</dbReference>
<evidence type="ECO:0000256" key="10">
    <source>
        <dbReference type="PROSITE-ProRule" id="PRU00723"/>
    </source>
</evidence>
<evidence type="ECO:0000313" key="14">
    <source>
        <dbReference type="Proteomes" id="UP001445076"/>
    </source>
</evidence>
<dbReference type="GO" id="GO:0005634">
    <property type="term" value="C:nucleus"/>
    <property type="evidence" value="ECO:0007669"/>
    <property type="project" value="TreeGrafter"/>
</dbReference>
<dbReference type="InterPro" id="IPR040546">
    <property type="entry name" value="Rege-1_UBA-like"/>
</dbReference>
<dbReference type="Pfam" id="PF18039">
    <property type="entry name" value="UBA_6"/>
    <property type="match status" value="1"/>
</dbReference>
<evidence type="ECO:0000256" key="9">
    <source>
        <dbReference type="ARBA" id="ARBA00022842"/>
    </source>
</evidence>
<feature type="region of interest" description="Disordered" evidence="11">
    <location>
        <begin position="317"/>
        <end position="348"/>
    </location>
</feature>
<accession>A0AAW0W4Y1</accession>
<evidence type="ECO:0000256" key="4">
    <source>
        <dbReference type="ARBA" id="ARBA00022723"/>
    </source>
</evidence>
<evidence type="ECO:0000256" key="3">
    <source>
        <dbReference type="ARBA" id="ARBA00022722"/>
    </source>
</evidence>
<feature type="region of interest" description="Disordered" evidence="11">
    <location>
        <begin position="797"/>
        <end position="828"/>
    </location>
</feature>
<evidence type="ECO:0000256" key="7">
    <source>
        <dbReference type="ARBA" id="ARBA00022801"/>
    </source>
</evidence>
<feature type="region of interest" description="Disordered" evidence="11">
    <location>
        <begin position="681"/>
        <end position="749"/>
    </location>
</feature>
<feature type="region of interest" description="Disordered" evidence="11">
    <location>
        <begin position="92"/>
        <end position="117"/>
    </location>
</feature>
<dbReference type="FunFam" id="3.40.50.11980:FF:000001">
    <property type="entry name" value="ZC3H12A isoform 1"/>
    <property type="match status" value="1"/>
</dbReference>
<evidence type="ECO:0000256" key="5">
    <source>
        <dbReference type="ARBA" id="ARBA00022759"/>
    </source>
</evidence>
<organism evidence="13 14">
    <name type="scientific">Cherax quadricarinatus</name>
    <name type="common">Australian red claw crayfish</name>
    <dbReference type="NCBI Taxonomy" id="27406"/>
    <lineage>
        <taxon>Eukaryota</taxon>
        <taxon>Metazoa</taxon>
        <taxon>Ecdysozoa</taxon>
        <taxon>Arthropoda</taxon>
        <taxon>Crustacea</taxon>
        <taxon>Multicrustacea</taxon>
        <taxon>Malacostraca</taxon>
        <taxon>Eumalacostraca</taxon>
        <taxon>Eucarida</taxon>
        <taxon>Decapoda</taxon>
        <taxon>Pleocyemata</taxon>
        <taxon>Astacidea</taxon>
        <taxon>Parastacoidea</taxon>
        <taxon>Parastacidae</taxon>
        <taxon>Cherax</taxon>
    </lineage>
</organism>
<dbReference type="InterPro" id="IPR051101">
    <property type="entry name" value="ZC3H12/N4BP1_RNase_Reg"/>
</dbReference>
<gene>
    <name evidence="13" type="ORF">OTU49_011140</name>
</gene>
<feature type="compositionally biased region" description="Polar residues" evidence="11">
    <location>
        <begin position="803"/>
        <end position="819"/>
    </location>
</feature>
<reference evidence="13 14" key="1">
    <citation type="journal article" date="2024" name="BMC Genomics">
        <title>Genome assembly of redclaw crayfish (Cherax quadricarinatus) provides insights into its immune adaptation and hypoxia tolerance.</title>
        <authorList>
            <person name="Liu Z."/>
            <person name="Zheng J."/>
            <person name="Li H."/>
            <person name="Fang K."/>
            <person name="Wang S."/>
            <person name="He J."/>
            <person name="Zhou D."/>
            <person name="Weng S."/>
            <person name="Chi M."/>
            <person name="Gu Z."/>
            <person name="He J."/>
            <person name="Li F."/>
            <person name="Wang M."/>
        </authorList>
    </citation>
    <scope>NUCLEOTIDE SEQUENCE [LARGE SCALE GENOMIC DNA]</scope>
    <source>
        <strain evidence="13">ZL_2023a</strain>
    </source>
</reference>
<keyword evidence="14" id="KW-1185">Reference proteome</keyword>
<sequence>MTIAQSTPASNTSAVATSVTSSTVSTPVCSPIADQPGGLAWVVLRPSYASQVEFGVKLGYSESLVQMALVKLGGTPDKDELLAELIRLGTSVPRGDGDADSSDDVTDTKEDVEQQQQQPLKPIIIDGSNVAMSHGNKTTFSCSGLRVCVDWFRARGHTEITVFVPAWRKEAPRWDTPIADQDVLLELERERVLVFTPSRVCGGKRIVSYDDRYILKEAMTSGGVVVSNDNYRDLAAESTSFRRVIEESLLMYSWVNGRFVPPDDPMGRSGPTLDVFLRRSTRDKQAPCPYGRKCTYGNKCKYMHPERGTAPLKSVTERLQEQAQRHYQSKASSRDSSPGEGLRGKSLSLPVGIAETDVTKKPLARTQSIVPSVSLTLPSALTQETPTHDLGPNTTSASSHSHHHLMPPHLDTRPLDPLRSSTMYNSDSSLYHIYPSQSSQTNYGSSTWWKGQGNELTMRSMTSSQGAPPQSQSQMYGPHLSVTKQMSDPDPAASDNPHRKLQRQLTLNPAYDSRLYKIVGFREPAPEHFPLASSGQQQTAGQGSPSRTMNRDNEALAFSQVQSGMTERLSPGYSSPYGSREQLPAGMHPPLARHSSQECAKHMPSLPPHLYPTYSHPNVTRFASAPDSIWGGHQQAAPGPPQITRLNSTSDTRLNVYSSSDSHFFSDVFDEQLARLPQFHSVGPQHSASPGPGAPSPGPICSRPMSPQQGPVLHHSPSVSPRQHTPPQQQQQSMGHTSNFPSPIPGTTSHEDARLHVFYHLSNLFPEAQVRAVLAVYPEETDPQKICNYILARNPGPVGSRPMSPQQLPQSGVGHQSQGVPVRGSSPLSAGFSSSLPTAASSHEDARLRIFYHLSQLFPVAQVRAVLARYPEETDAKQLCATLLSHLSGNQS</sequence>
<keyword evidence="5" id="KW-0255">Endonuclease</keyword>
<dbReference type="InterPro" id="IPR021869">
    <property type="entry name" value="RNase_Zc3h12_NYN"/>
</dbReference>
<dbReference type="InterPro" id="IPR040757">
    <property type="entry name" value="Regnase_1/ZC3H12_C"/>
</dbReference>
<dbReference type="Gene3D" id="3.40.50.11980">
    <property type="match status" value="1"/>
</dbReference>
<keyword evidence="9" id="KW-0460">Magnesium</keyword>
<feature type="region of interest" description="Disordered" evidence="11">
    <location>
        <begin position="527"/>
        <end position="548"/>
    </location>
</feature>
<protein>
    <recommendedName>
        <fullName evidence="12">C3H1-type domain-containing protein</fullName>
    </recommendedName>
</protein>
<keyword evidence="3" id="KW-0540">Nuclease</keyword>
<keyword evidence="7" id="KW-0378">Hydrolase</keyword>
<comment type="similarity">
    <text evidence="2">Belongs to the ZC3H12 family.</text>
</comment>
<dbReference type="GO" id="GO:0016787">
    <property type="term" value="F:hydrolase activity"/>
    <property type="evidence" value="ECO:0007669"/>
    <property type="project" value="UniProtKB-KW"/>
</dbReference>
<evidence type="ECO:0000313" key="13">
    <source>
        <dbReference type="EMBL" id="KAK8724578.1"/>
    </source>
</evidence>
<dbReference type="AlphaFoldDB" id="A0AAW0W4Y1"/>
<comment type="cofactor">
    <cofactor evidence="1">
        <name>Mg(2+)</name>
        <dbReference type="ChEBI" id="CHEBI:18420"/>
    </cofactor>
</comment>
<feature type="compositionally biased region" description="Polar residues" evidence="11">
    <location>
        <begin position="325"/>
        <end position="336"/>
    </location>
</feature>
<dbReference type="Pfam" id="PF18561">
    <property type="entry name" value="Regnase_1_C"/>
    <property type="match status" value="1"/>
</dbReference>
<dbReference type="PROSITE" id="PS50103">
    <property type="entry name" value="ZF_C3H1"/>
    <property type="match status" value="1"/>
</dbReference>
<feature type="region of interest" description="Disordered" evidence="11">
    <location>
        <begin position="1"/>
        <end position="20"/>
    </location>
</feature>
<evidence type="ECO:0000256" key="11">
    <source>
        <dbReference type="SAM" id="MobiDB-lite"/>
    </source>
</evidence>
<keyword evidence="8 10" id="KW-0862">Zinc</keyword>
<dbReference type="PANTHER" id="PTHR12876:SF35">
    <property type="entry name" value="LD08718P-RELATED"/>
    <property type="match status" value="1"/>
</dbReference>
<proteinExistence type="inferred from homology"/>
<dbReference type="Proteomes" id="UP001445076">
    <property type="component" value="Unassembled WGS sequence"/>
</dbReference>
<evidence type="ECO:0000256" key="2">
    <source>
        <dbReference type="ARBA" id="ARBA00010922"/>
    </source>
</evidence>
<feature type="compositionally biased region" description="Low complexity" evidence="11">
    <location>
        <begin position="533"/>
        <end position="546"/>
    </location>
</feature>